<proteinExistence type="inferred from homology"/>
<evidence type="ECO:0000256" key="4">
    <source>
        <dbReference type="HAMAP-Rule" id="MF_01214"/>
    </source>
</evidence>
<dbReference type="GO" id="GO:0003677">
    <property type="term" value="F:DNA binding"/>
    <property type="evidence" value="ECO:0007669"/>
    <property type="project" value="UniProtKB-UniRule"/>
</dbReference>
<dbReference type="PANTHER" id="PTHR19278:SF41">
    <property type="entry name" value="PYRE-LIKE PROTEIN"/>
    <property type="match status" value="1"/>
</dbReference>
<evidence type="ECO:0000256" key="1">
    <source>
        <dbReference type="ARBA" id="ARBA00023015"/>
    </source>
</evidence>
<evidence type="ECO:0000313" key="7">
    <source>
        <dbReference type="Proteomes" id="UP000009296"/>
    </source>
</evidence>
<dbReference type="SUPFAM" id="SSF53271">
    <property type="entry name" value="PRTase-like"/>
    <property type="match status" value="1"/>
</dbReference>
<dbReference type="InterPro" id="IPR000836">
    <property type="entry name" value="PRTase_dom"/>
</dbReference>
<dbReference type="AlphaFoldDB" id="F8ALP2"/>
<dbReference type="eggNOG" id="arCOG00028">
    <property type="taxonomic scope" value="Archaea"/>
</dbReference>
<dbReference type="InterPro" id="IPR029057">
    <property type="entry name" value="PRTase-like"/>
</dbReference>
<comment type="domain">
    <text evidence="4">Contains an N-terminal DNA-binding winged helix-turn-helix domain and a C-terminal regulatory domain (or effector binding domain) resembling phosphoribosyltransferase (PRT) domain.</text>
</comment>
<sequence>MINYKVTIRYTAKWEYGDVMKKDLIIKALKLRDVGFTTADIAEELNISVDTALYLVLNGEKLLKEPEKQIEKDKNIDIYVEWDNVKISSKRLKNIALIMCDMLKDVEFDTVIGISTGGVPLATLISEEMDKNFSIYIPKKHLHSKDSSTGFIGHNYPSTEGKGVVVVDDVMTSGNTMKETIKYLKNIGVPKKAVVIIDKSGIKEIDGVPIKALFRVGTVELEK</sequence>
<keyword evidence="1 4" id="KW-0805">Transcription regulation</keyword>
<dbReference type="Gene3D" id="3.40.50.2020">
    <property type="match status" value="1"/>
</dbReference>
<dbReference type="InterPro" id="IPR022854">
    <property type="entry name" value="GfcR-like"/>
</dbReference>
<evidence type="ECO:0000259" key="5">
    <source>
        <dbReference type="Pfam" id="PF00156"/>
    </source>
</evidence>
<keyword evidence="7" id="KW-1185">Reference proteome</keyword>
<dbReference type="Proteomes" id="UP000009296">
    <property type="component" value="Chromosome"/>
</dbReference>
<organism evidence="6 7">
    <name type="scientific">Methanothermococcus okinawensis (strain DSM 14208 / JCM 11175 / IH1)</name>
    <dbReference type="NCBI Taxonomy" id="647113"/>
    <lineage>
        <taxon>Archaea</taxon>
        <taxon>Methanobacteriati</taxon>
        <taxon>Methanobacteriota</taxon>
        <taxon>Methanomada group</taxon>
        <taxon>Methanococci</taxon>
        <taxon>Methanococcales</taxon>
        <taxon>Methanococcaceae</taxon>
        <taxon>Methanothermococcus</taxon>
    </lineage>
</organism>
<keyword evidence="3 4" id="KW-0804">Transcription</keyword>
<dbReference type="Pfam" id="PF00156">
    <property type="entry name" value="Pribosyltran"/>
    <property type="match status" value="1"/>
</dbReference>
<dbReference type="HAMAP" id="MF_01214">
    <property type="entry name" value="GfcR"/>
    <property type="match status" value="1"/>
</dbReference>
<dbReference type="GO" id="GO:0010468">
    <property type="term" value="P:regulation of gene expression"/>
    <property type="evidence" value="ECO:0007669"/>
    <property type="project" value="UniProtKB-UniRule"/>
</dbReference>
<dbReference type="GO" id="GO:0006222">
    <property type="term" value="P:UMP biosynthetic process"/>
    <property type="evidence" value="ECO:0007669"/>
    <property type="project" value="TreeGrafter"/>
</dbReference>
<dbReference type="EMBL" id="CP002792">
    <property type="protein sequence ID" value="AEH06590.1"/>
    <property type="molecule type" value="Genomic_DNA"/>
</dbReference>
<gene>
    <name evidence="4" type="primary">gfcR</name>
    <name evidence="6" type="ordered locus">Metok_0610</name>
</gene>
<dbReference type="PANTHER" id="PTHR19278">
    <property type="entry name" value="OROTATE PHOSPHORIBOSYLTRANSFERASE"/>
    <property type="match status" value="1"/>
</dbReference>
<reference evidence="6" key="1">
    <citation type="submission" date="2011-05" db="EMBL/GenBank/DDBJ databases">
        <title>Complete sequence of chromosome of Methanothermococcus okinawensis IH1.</title>
        <authorList>
            <consortium name="US DOE Joint Genome Institute"/>
            <person name="Lucas S."/>
            <person name="Han J."/>
            <person name="Lapidus A."/>
            <person name="Cheng J.-F."/>
            <person name="Goodwin L."/>
            <person name="Pitluck S."/>
            <person name="Peters L."/>
            <person name="Mikhailova N."/>
            <person name="Held B."/>
            <person name="Han C."/>
            <person name="Tapia R."/>
            <person name="Land M."/>
            <person name="Hauser L."/>
            <person name="Kyrpides N."/>
            <person name="Ivanova N."/>
            <person name="Pagani I."/>
            <person name="Sieprawska-Lupa M."/>
            <person name="Takai K."/>
            <person name="Miyazaki J."/>
            <person name="Whitman W."/>
            <person name="Woyke T."/>
        </authorList>
    </citation>
    <scope>NUCLEOTIDE SEQUENCE</scope>
    <source>
        <strain evidence="6">IH1</strain>
    </source>
</reference>
<protein>
    <recommendedName>
        <fullName evidence="4">Transcriptional regulator GfcR</fullName>
    </recommendedName>
</protein>
<dbReference type="GO" id="GO:0004588">
    <property type="term" value="F:orotate phosphoribosyltransferase activity"/>
    <property type="evidence" value="ECO:0007669"/>
    <property type="project" value="TreeGrafter"/>
</dbReference>
<evidence type="ECO:0000256" key="3">
    <source>
        <dbReference type="ARBA" id="ARBA00023163"/>
    </source>
</evidence>
<keyword evidence="2 4" id="KW-0238">DNA-binding</keyword>
<name>F8ALP2_METOI</name>
<dbReference type="NCBIfam" id="NF002620">
    <property type="entry name" value="PRK02277.1"/>
    <property type="match status" value="1"/>
</dbReference>
<dbReference type="KEGG" id="mok:Metok_0610"/>
<dbReference type="HOGENOM" id="CLU_111001_0_0_2"/>
<feature type="domain" description="Phosphoribosyltransferase" evidence="5">
    <location>
        <begin position="82"/>
        <end position="201"/>
    </location>
</feature>
<evidence type="ECO:0000256" key="2">
    <source>
        <dbReference type="ARBA" id="ARBA00023125"/>
    </source>
</evidence>
<accession>F8ALP2</accession>
<evidence type="ECO:0000313" key="6">
    <source>
        <dbReference type="EMBL" id="AEH06590.1"/>
    </source>
</evidence>
<dbReference type="STRING" id="647113.Metok_0610"/>
<dbReference type="GO" id="GO:0019856">
    <property type="term" value="P:pyrimidine nucleobase biosynthetic process"/>
    <property type="evidence" value="ECO:0007669"/>
    <property type="project" value="TreeGrafter"/>
</dbReference>
<comment type="similarity">
    <text evidence="4">Belongs to the purine/pyrimidine phosphoribosyltransferase family. GfcR subfamily.</text>
</comment>
<dbReference type="CDD" id="cd06223">
    <property type="entry name" value="PRTases_typeI"/>
    <property type="match status" value="1"/>
</dbReference>